<dbReference type="InterPro" id="IPR017946">
    <property type="entry name" value="PLC-like_Pdiesterase_TIM-brl"/>
</dbReference>
<sequence>MFSRLIPYGCLFFIAANAESSSSSTTSKYALLPLSTGDTFSVTLAEDATPTGKYISYASTITITTESSAITTKAIVSTITSKGSTFTSTEGSTTIFGYLTINVGNASISSTTSTPTQTLLAGSSRSSVSVNGTSNSTTSVAPETTNTTPCNNYVEFCNRKYGNITEVSTHNSPFIKDGNVAANQELSVTQQLNDGIRMIQGQMHLVGVVPHFCHTSCSILDAGPITTVLGEVYDWVKANPFDVVTILLGNGNLSLPVTAYTDYIQSTGLVDYAYTPPIIPMGINDWPTLESMILTGKRVVMFLDYNADQATYPWLLTEFSQVWETPFDPTDQSFPCTAERQPDLTTAEYKNKLYIENHNLNYDINILGTSLLVPYLSLLNQTNNVTGYGSLGTSTNSCVSTWGYAPKFLNVDFYNSGDGSVFEVAAQHNNVTYTRACCGKTSTSLASGLDVGGRSAMVTAFAVVFIMWLTL</sequence>
<evidence type="ECO:0000313" key="2">
    <source>
        <dbReference type="EMBL" id="KAG9243044.1"/>
    </source>
</evidence>
<evidence type="ECO:0000313" key="3">
    <source>
        <dbReference type="Proteomes" id="UP000887226"/>
    </source>
</evidence>
<dbReference type="AlphaFoldDB" id="A0A9P8CDH8"/>
<dbReference type="Gene3D" id="3.20.20.190">
    <property type="entry name" value="Phosphatidylinositol (PI) phosphodiesterase"/>
    <property type="match status" value="1"/>
</dbReference>
<accession>A0A9P8CDH8</accession>
<dbReference type="PANTHER" id="PTHR13593:SF140">
    <property type="entry name" value="PLC-LIKE PHOSPHODIESTERASE"/>
    <property type="match status" value="1"/>
</dbReference>
<dbReference type="Proteomes" id="UP000887226">
    <property type="component" value="Unassembled WGS sequence"/>
</dbReference>
<comment type="caution">
    <text evidence="2">The sequence shown here is derived from an EMBL/GenBank/DDBJ whole genome shotgun (WGS) entry which is preliminary data.</text>
</comment>
<dbReference type="InterPro" id="IPR051057">
    <property type="entry name" value="PI-PLC_domain"/>
</dbReference>
<proteinExistence type="predicted"/>
<dbReference type="SUPFAM" id="SSF51695">
    <property type="entry name" value="PLC-like phosphodiesterases"/>
    <property type="match status" value="1"/>
</dbReference>
<protein>
    <submittedName>
        <fullName evidence="2">PLC-like phosphodiesterase</fullName>
    </submittedName>
</protein>
<dbReference type="PANTHER" id="PTHR13593">
    <property type="match status" value="1"/>
</dbReference>
<dbReference type="GO" id="GO:0006629">
    <property type="term" value="P:lipid metabolic process"/>
    <property type="evidence" value="ECO:0007669"/>
    <property type="project" value="InterPro"/>
</dbReference>
<dbReference type="EMBL" id="MU254011">
    <property type="protein sequence ID" value="KAG9243044.1"/>
    <property type="molecule type" value="Genomic_DNA"/>
</dbReference>
<dbReference type="GO" id="GO:0008081">
    <property type="term" value="F:phosphoric diester hydrolase activity"/>
    <property type="evidence" value="ECO:0007669"/>
    <property type="project" value="InterPro"/>
</dbReference>
<name>A0A9P8CDH8_9HELO</name>
<reference evidence="2" key="1">
    <citation type="journal article" date="2021" name="IMA Fungus">
        <title>Genomic characterization of three marine fungi, including Emericellopsis atlantica sp. nov. with signatures of a generalist lifestyle and marine biomass degradation.</title>
        <authorList>
            <person name="Hagestad O.C."/>
            <person name="Hou L."/>
            <person name="Andersen J.H."/>
            <person name="Hansen E.H."/>
            <person name="Altermark B."/>
            <person name="Li C."/>
            <person name="Kuhnert E."/>
            <person name="Cox R.J."/>
            <person name="Crous P.W."/>
            <person name="Spatafora J.W."/>
            <person name="Lail K."/>
            <person name="Amirebrahimi M."/>
            <person name="Lipzen A."/>
            <person name="Pangilinan J."/>
            <person name="Andreopoulos W."/>
            <person name="Hayes R.D."/>
            <person name="Ng V."/>
            <person name="Grigoriev I.V."/>
            <person name="Jackson S.A."/>
            <person name="Sutton T.D.S."/>
            <person name="Dobson A.D.W."/>
            <person name="Rama T."/>
        </authorList>
    </citation>
    <scope>NUCLEOTIDE SEQUENCE</scope>
    <source>
        <strain evidence="2">TRa3180A</strain>
    </source>
</reference>
<feature type="region of interest" description="Disordered" evidence="1">
    <location>
        <begin position="119"/>
        <end position="145"/>
    </location>
</feature>
<feature type="compositionally biased region" description="Low complexity" evidence="1">
    <location>
        <begin position="119"/>
        <end position="140"/>
    </location>
</feature>
<gene>
    <name evidence="2" type="ORF">BJ878DRAFT_424564</name>
</gene>
<dbReference type="Pfam" id="PF26146">
    <property type="entry name" value="PI-PLC_X"/>
    <property type="match status" value="1"/>
</dbReference>
<keyword evidence="3" id="KW-1185">Reference proteome</keyword>
<organism evidence="2 3">
    <name type="scientific">Calycina marina</name>
    <dbReference type="NCBI Taxonomy" id="1763456"/>
    <lineage>
        <taxon>Eukaryota</taxon>
        <taxon>Fungi</taxon>
        <taxon>Dikarya</taxon>
        <taxon>Ascomycota</taxon>
        <taxon>Pezizomycotina</taxon>
        <taxon>Leotiomycetes</taxon>
        <taxon>Helotiales</taxon>
        <taxon>Pezizellaceae</taxon>
        <taxon>Calycina</taxon>
    </lineage>
</organism>
<dbReference type="OrthoDB" id="7984201at2759"/>
<evidence type="ECO:0000256" key="1">
    <source>
        <dbReference type="SAM" id="MobiDB-lite"/>
    </source>
</evidence>